<dbReference type="AlphaFoldDB" id="A0AAP5H4B1"/>
<keyword evidence="5" id="KW-1003">Cell membrane</keyword>
<dbReference type="GO" id="GO:0005886">
    <property type="term" value="C:plasma membrane"/>
    <property type="evidence" value="ECO:0007669"/>
    <property type="project" value="UniProtKB-SubCell"/>
</dbReference>
<evidence type="ECO:0000256" key="3">
    <source>
        <dbReference type="ARBA" id="ARBA00022106"/>
    </source>
</evidence>
<evidence type="ECO:0000256" key="9">
    <source>
        <dbReference type="ARBA" id="ARBA00023251"/>
    </source>
</evidence>
<feature type="transmembrane region" description="Helical" evidence="10">
    <location>
        <begin position="140"/>
        <end position="160"/>
    </location>
</feature>
<dbReference type="GO" id="GO:0015297">
    <property type="term" value="F:antiporter activity"/>
    <property type="evidence" value="ECO:0007669"/>
    <property type="project" value="InterPro"/>
</dbReference>
<feature type="transmembrane region" description="Helical" evidence="10">
    <location>
        <begin position="52"/>
        <end position="76"/>
    </location>
</feature>
<comment type="subcellular location">
    <subcellularLocation>
        <location evidence="1">Cell membrane</location>
        <topology evidence="1">Multi-pass membrane protein</topology>
    </subcellularLocation>
</comment>
<feature type="transmembrane region" description="Helical" evidence="10">
    <location>
        <begin position="322"/>
        <end position="340"/>
    </location>
</feature>
<gene>
    <name evidence="11" type="ORF">J2W91_004099</name>
</gene>
<keyword evidence="6 10" id="KW-0812">Transmembrane</keyword>
<proteinExistence type="inferred from homology"/>
<evidence type="ECO:0000256" key="6">
    <source>
        <dbReference type="ARBA" id="ARBA00022692"/>
    </source>
</evidence>
<evidence type="ECO:0000256" key="2">
    <source>
        <dbReference type="ARBA" id="ARBA00008417"/>
    </source>
</evidence>
<dbReference type="InterPro" id="IPR045070">
    <property type="entry name" value="MATE_MepA-like"/>
</dbReference>
<accession>A0AAP5H4B1</accession>
<dbReference type="InterPro" id="IPR051327">
    <property type="entry name" value="MATE_MepA_subfamily"/>
</dbReference>
<dbReference type="GO" id="GO:0042910">
    <property type="term" value="F:xenobiotic transmembrane transporter activity"/>
    <property type="evidence" value="ECO:0007669"/>
    <property type="project" value="InterPro"/>
</dbReference>
<feature type="transmembrane region" description="Helical" evidence="10">
    <location>
        <begin position="172"/>
        <end position="192"/>
    </location>
</feature>
<name>A0AAP5H4B1_PAEAM</name>
<comment type="similarity">
    <text evidence="2">Belongs to the multi antimicrobial extrusion (MATE) (TC 2.A.66.1) family. MepA subfamily.</text>
</comment>
<evidence type="ECO:0000313" key="12">
    <source>
        <dbReference type="Proteomes" id="UP001254832"/>
    </source>
</evidence>
<dbReference type="EMBL" id="JAVDTR010000012">
    <property type="protein sequence ID" value="MDR6725597.1"/>
    <property type="molecule type" value="Genomic_DNA"/>
</dbReference>
<dbReference type="PANTHER" id="PTHR43823:SF3">
    <property type="entry name" value="MULTIDRUG EXPORT PROTEIN MEPA"/>
    <property type="match status" value="1"/>
</dbReference>
<keyword evidence="8 10" id="KW-0472">Membrane</keyword>
<feature type="transmembrane region" description="Helical" evidence="10">
    <location>
        <begin position="20"/>
        <end position="40"/>
    </location>
</feature>
<feature type="transmembrane region" description="Helical" evidence="10">
    <location>
        <begin position="198"/>
        <end position="220"/>
    </location>
</feature>
<dbReference type="NCBIfam" id="TIGR00797">
    <property type="entry name" value="matE"/>
    <property type="match status" value="1"/>
</dbReference>
<feature type="transmembrane region" description="Helical" evidence="10">
    <location>
        <begin position="97"/>
        <end position="120"/>
    </location>
</feature>
<evidence type="ECO:0000256" key="10">
    <source>
        <dbReference type="SAM" id="Phobius"/>
    </source>
</evidence>
<dbReference type="Pfam" id="PF01554">
    <property type="entry name" value="MatE"/>
    <property type="match status" value="2"/>
</dbReference>
<organism evidence="11 12">
    <name type="scientific">Paenibacillus amylolyticus</name>
    <dbReference type="NCBI Taxonomy" id="1451"/>
    <lineage>
        <taxon>Bacteria</taxon>
        <taxon>Bacillati</taxon>
        <taxon>Bacillota</taxon>
        <taxon>Bacilli</taxon>
        <taxon>Bacillales</taxon>
        <taxon>Paenibacillaceae</taxon>
        <taxon>Paenibacillus</taxon>
    </lineage>
</organism>
<reference evidence="11" key="1">
    <citation type="submission" date="2023-07" db="EMBL/GenBank/DDBJ databases">
        <title>Sorghum-associated microbial communities from plants grown in Nebraska, USA.</title>
        <authorList>
            <person name="Schachtman D."/>
        </authorList>
    </citation>
    <scope>NUCLEOTIDE SEQUENCE</scope>
    <source>
        <strain evidence="11">BE80</strain>
    </source>
</reference>
<dbReference type="PIRSF" id="PIRSF006603">
    <property type="entry name" value="DinF"/>
    <property type="match status" value="1"/>
</dbReference>
<dbReference type="Proteomes" id="UP001254832">
    <property type="component" value="Unassembled WGS sequence"/>
</dbReference>
<dbReference type="CDD" id="cd13143">
    <property type="entry name" value="MATE_MepA_like"/>
    <property type="match status" value="1"/>
</dbReference>
<evidence type="ECO:0000313" key="11">
    <source>
        <dbReference type="EMBL" id="MDR6725597.1"/>
    </source>
</evidence>
<evidence type="ECO:0000256" key="5">
    <source>
        <dbReference type="ARBA" id="ARBA00022475"/>
    </source>
</evidence>
<evidence type="ECO:0000256" key="7">
    <source>
        <dbReference type="ARBA" id="ARBA00022989"/>
    </source>
</evidence>
<protein>
    <recommendedName>
        <fullName evidence="3">Multidrug export protein MepA</fullName>
    </recommendedName>
</protein>
<feature type="transmembrane region" description="Helical" evidence="10">
    <location>
        <begin position="290"/>
        <end position="310"/>
    </location>
</feature>
<evidence type="ECO:0000256" key="8">
    <source>
        <dbReference type="ARBA" id="ARBA00023136"/>
    </source>
</evidence>
<comment type="caution">
    <text evidence="11">The sequence shown here is derived from an EMBL/GenBank/DDBJ whole genome shotgun (WGS) entry which is preliminary data.</text>
</comment>
<keyword evidence="9" id="KW-0046">Antibiotic resistance</keyword>
<evidence type="ECO:0000256" key="1">
    <source>
        <dbReference type="ARBA" id="ARBA00004651"/>
    </source>
</evidence>
<evidence type="ECO:0000256" key="4">
    <source>
        <dbReference type="ARBA" id="ARBA00022448"/>
    </source>
</evidence>
<dbReference type="GO" id="GO:0046677">
    <property type="term" value="P:response to antibiotic"/>
    <property type="evidence" value="ECO:0007669"/>
    <property type="project" value="UniProtKB-KW"/>
</dbReference>
<feature type="transmembrane region" description="Helical" evidence="10">
    <location>
        <begin position="419"/>
        <end position="439"/>
    </location>
</feature>
<dbReference type="InterPro" id="IPR002528">
    <property type="entry name" value="MATE_fam"/>
</dbReference>
<feature type="transmembrane region" description="Helical" evidence="10">
    <location>
        <begin position="393"/>
        <end position="413"/>
    </location>
</feature>
<sequence>MKEKHSNSYYLSTAPVHKSIMHLSIPMMLGMSAGTLYNLINAFFIGLVHDTGMFSAITLGLPIFTVLMAFGNMFGVGGGTFITRLTATGEGEKAKKVAGYSLYFSLAAGLLIALISWLFITPIVHGLGANQAVYAYTSQYAMTLLAGGAIVIVNFALEQLVRSEGASKESMYGMFISIVASILLDVIFILIFDWHVFGAALSIVLANACSAAYYIWYLSYRSENLRGFLKHWKLNLQDQLEVYKIGVSELLQTSFLIVSTLLLNHYAMTFGDHIVAGFGIALRIVQLPEFLTMGIFMGIIPLVAHNFASGNFARLKATYKQATLYIAGIAVIFIGIVYVFKEQVIRLFSSDISVLEAGTAILIAMLISALFTGLTGLFTGIFKAAGEGIPTNVMAICQGTLFIPVIIIFHKYFGLTGVIWSMTITEIITSVLGLILFVFHYRRISQKNNQLVVNA</sequence>
<dbReference type="InterPro" id="IPR048279">
    <property type="entry name" value="MdtK-like"/>
</dbReference>
<feature type="transmembrane region" description="Helical" evidence="10">
    <location>
        <begin position="360"/>
        <end position="381"/>
    </location>
</feature>
<keyword evidence="4" id="KW-0813">Transport</keyword>
<dbReference type="PANTHER" id="PTHR43823">
    <property type="entry name" value="SPORULATION PROTEIN YKVU"/>
    <property type="match status" value="1"/>
</dbReference>
<keyword evidence="7 10" id="KW-1133">Transmembrane helix</keyword>